<dbReference type="NCBIfam" id="NF000955">
    <property type="entry name" value="PRK00099.1-1"/>
    <property type="match status" value="1"/>
</dbReference>
<sequence>MAITKQKKIELIDSMTERLSGAKSIVFVNFKALPMTETKMLRRKLSADKIGYFVTKKTLAKRVLSEINAKGDIPELTGELAIAYGDDLLAPARETYAFQTTPREKGSISIMGGIFDGEYKTKEEMMAIAMIPPLQVLRGMFVNLINSPIQRFAIAMGQIAESAGPKAVEEKPVAPIAEAAPEAVEAPVAEAVEVKEEVAVEAPVVEAPAEETPVVAA</sequence>
<accession>A0A1J4V0V0</accession>
<protein>
    <recommendedName>
        <fullName evidence="4">Large ribosomal subunit protein uL10</fullName>
    </recommendedName>
    <alternativeName>
        <fullName evidence="5">50S ribosomal protein L10</fullName>
    </alternativeName>
</protein>
<evidence type="ECO:0000313" key="6">
    <source>
        <dbReference type="EMBL" id="OIO30794.1"/>
    </source>
</evidence>
<evidence type="ECO:0000313" key="7">
    <source>
        <dbReference type="Proteomes" id="UP000181992"/>
    </source>
</evidence>
<dbReference type="InterPro" id="IPR047865">
    <property type="entry name" value="Ribosomal_uL10_bac_type"/>
</dbReference>
<evidence type="ECO:0000256" key="3">
    <source>
        <dbReference type="ARBA" id="ARBA00023274"/>
    </source>
</evidence>
<keyword evidence="3" id="KW-0687">Ribonucleoprotein</keyword>
<dbReference type="GO" id="GO:0005840">
    <property type="term" value="C:ribosome"/>
    <property type="evidence" value="ECO:0007669"/>
    <property type="project" value="UniProtKB-KW"/>
</dbReference>
<evidence type="ECO:0000256" key="5">
    <source>
        <dbReference type="ARBA" id="ARBA00035502"/>
    </source>
</evidence>
<comment type="similarity">
    <text evidence="1">Belongs to the universal ribosomal protein uL10 family.</text>
</comment>
<organism evidence="6 7">
    <name type="scientific">Candidatus Nomurabacteria bacterium CG1_02_43_90</name>
    <dbReference type="NCBI Taxonomy" id="1805281"/>
    <lineage>
        <taxon>Bacteria</taxon>
        <taxon>Candidatus Nomuraibacteriota</taxon>
    </lineage>
</organism>
<reference evidence="6 7" key="1">
    <citation type="journal article" date="2016" name="Environ. Microbiol.">
        <title>Genomic resolution of a cold subsurface aquifer community provides metabolic insights for novel microbes adapted to high CO concentrations.</title>
        <authorList>
            <person name="Probst A.J."/>
            <person name="Castelle C.J."/>
            <person name="Singh A."/>
            <person name="Brown C.T."/>
            <person name="Anantharaman K."/>
            <person name="Sharon I."/>
            <person name="Hug L.A."/>
            <person name="Burstein D."/>
            <person name="Emerson J.B."/>
            <person name="Thomas B.C."/>
            <person name="Banfield J.F."/>
        </authorList>
    </citation>
    <scope>NUCLEOTIDE SEQUENCE [LARGE SCALE GENOMIC DNA]</scope>
    <source>
        <strain evidence="6">CG1_02_43_90</strain>
    </source>
</reference>
<comment type="caution">
    <text evidence="6">The sequence shown here is derived from an EMBL/GenBank/DDBJ whole genome shotgun (WGS) entry which is preliminary data.</text>
</comment>
<dbReference type="STRING" id="1805281.AUJ77_01775"/>
<evidence type="ECO:0000256" key="1">
    <source>
        <dbReference type="ARBA" id="ARBA00008889"/>
    </source>
</evidence>
<keyword evidence="2 6" id="KW-0689">Ribosomal protein</keyword>
<dbReference type="CDD" id="cd05797">
    <property type="entry name" value="Ribosomal_L10"/>
    <property type="match status" value="1"/>
</dbReference>
<proteinExistence type="inferred from homology"/>
<dbReference type="InterPro" id="IPR001790">
    <property type="entry name" value="Ribosomal_uL10"/>
</dbReference>
<evidence type="ECO:0000256" key="2">
    <source>
        <dbReference type="ARBA" id="ARBA00022980"/>
    </source>
</evidence>
<dbReference type="Proteomes" id="UP000181992">
    <property type="component" value="Unassembled WGS sequence"/>
</dbReference>
<dbReference type="PANTHER" id="PTHR11560">
    <property type="entry name" value="39S RIBOSOMAL PROTEIN L10, MITOCHONDRIAL"/>
    <property type="match status" value="1"/>
</dbReference>
<gene>
    <name evidence="6" type="ORF">AUJ77_01775</name>
</gene>
<dbReference type="EMBL" id="MNVN01000013">
    <property type="protein sequence ID" value="OIO30794.1"/>
    <property type="molecule type" value="Genomic_DNA"/>
</dbReference>
<dbReference type="Gene3D" id="3.30.70.1730">
    <property type="match status" value="1"/>
</dbReference>
<dbReference type="AlphaFoldDB" id="A0A1J4V0V0"/>
<dbReference type="InterPro" id="IPR043141">
    <property type="entry name" value="Ribosomal_uL10-like_sf"/>
</dbReference>
<evidence type="ECO:0000256" key="4">
    <source>
        <dbReference type="ARBA" id="ARBA00035202"/>
    </source>
</evidence>
<name>A0A1J4V0V0_9BACT</name>
<dbReference type="SUPFAM" id="SSF160369">
    <property type="entry name" value="Ribosomal protein L10-like"/>
    <property type="match status" value="1"/>
</dbReference>
<dbReference type="GO" id="GO:1990904">
    <property type="term" value="C:ribonucleoprotein complex"/>
    <property type="evidence" value="ECO:0007669"/>
    <property type="project" value="UniProtKB-KW"/>
</dbReference>
<dbReference type="Pfam" id="PF00466">
    <property type="entry name" value="Ribosomal_L10"/>
    <property type="match status" value="1"/>
</dbReference>